<dbReference type="VEuPathDB" id="FungiDB:PV09_00063"/>
<dbReference type="InParanoid" id="A0A0D1Y251"/>
<feature type="compositionally biased region" description="Basic and acidic residues" evidence="1">
    <location>
        <begin position="108"/>
        <end position="117"/>
    </location>
</feature>
<protein>
    <submittedName>
        <fullName evidence="2">Uncharacterized protein</fullName>
    </submittedName>
</protein>
<evidence type="ECO:0000256" key="1">
    <source>
        <dbReference type="SAM" id="MobiDB-lite"/>
    </source>
</evidence>
<organism evidence="2 3">
    <name type="scientific">Verruconis gallopava</name>
    <dbReference type="NCBI Taxonomy" id="253628"/>
    <lineage>
        <taxon>Eukaryota</taxon>
        <taxon>Fungi</taxon>
        <taxon>Dikarya</taxon>
        <taxon>Ascomycota</taxon>
        <taxon>Pezizomycotina</taxon>
        <taxon>Dothideomycetes</taxon>
        <taxon>Pleosporomycetidae</taxon>
        <taxon>Venturiales</taxon>
        <taxon>Sympoventuriaceae</taxon>
        <taxon>Verruconis</taxon>
    </lineage>
</organism>
<dbReference type="HOGENOM" id="CLU_2086645_0_0_1"/>
<gene>
    <name evidence="2" type="ORF">PV09_00063</name>
</gene>
<feature type="region of interest" description="Disordered" evidence="1">
    <location>
        <begin position="82"/>
        <end position="117"/>
    </location>
</feature>
<feature type="compositionally biased region" description="Polar residues" evidence="1">
    <location>
        <begin position="1"/>
        <end position="10"/>
    </location>
</feature>
<dbReference type="RefSeq" id="XP_016218990.1">
    <property type="nucleotide sequence ID" value="XM_016352733.1"/>
</dbReference>
<name>A0A0D1Y251_9PEZI</name>
<sequence length="117" mass="13158">MSSSSVRNVLSTRQQSDNQNRRNRNSSPAGCAAFLAPLVTSVYTAILLPTPHHSLLRHLRYPSYALLPPSLLWSPFHKATSATSSCTHPPRTQPVHSTQAHRLKRSKHEVEKEIKRK</sequence>
<keyword evidence="3" id="KW-1185">Reference proteome</keyword>
<dbReference type="Proteomes" id="UP000053259">
    <property type="component" value="Unassembled WGS sequence"/>
</dbReference>
<feature type="region of interest" description="Disordered" evidence="1">
    <location>
        <begin position="1"/>
        <end position="29"/>
    </location>
</feature>
<reference evidence="2 3" key="1">
    <citation type="submission" date="2015-01" db="EMBL/GenBank/DDBJ databases">
        <title>The Genome Sequence of Ochroconis gallopava CBS43764.</title>
        <authorList>
            <consortium name="The Broad Institute Genomics Platform"/>
            <person name="Cuomo C."/>
            <person name="de Hoog S."/>
            <person name="Gorbushina A."/>
            <person name="Stielow B."/>
            <person name="Teixiera M."/>
            <person name="Abouelleil A."/>
            <person name="Chapman S.B."/>
            <person name="Priest M."/>
            <person name="Young S.K."/>
            <person name="Wortman J."/>
            <person name="Nusbaum C."/>
            <person name="Birren B."/>
        </authorList>
    </citation>
    <scope>NUCLEOTIDE SEQUENCE [LARGE SCALE GENOMIC DNA]</scope>
    <source>
        <strain evidence="2 3">CBS 43764</strain>
    </source>
</reference>
<evidence type="ECO:0000313" key="3">
    <source>
        <dbReference type="Proteomes" id="UP000053259"/>
    </source>
</evidence>
<dbReference type="GeneID" id="27308036"/>
<evidence type="ECO:0000313" key="2">
    <source>
        <dbReference type="EMBL" id="KIW09121.1"/>
    </source>
</evidence>
<accession>A0A0D1Y251</accession>
<dbReference type="AlphaFoldDB" id="A0A0D1Y251"/>
<dbReference type="EMBL" id="KN847529">
    <property type="protein sequence ID" value="KIW09121.1"/>
    <property type="molecule type" value="Genomic_DNA"/>
</dbReference>
<proteinExistence type="predicted"/>